<dbReference type="FunFam" id="3.30.870.10:FF:000033">
    <property type="entry name" value="Phospholipase"/>
    <property type="match status" value="1"/>
</dbReference>
<dbReference type="RefSeq" id="XP_026057168.1">
    <property type="nucleotide sequence ID" value="XM_026201383.1"/>
</dbReference>
<dbReference type="FunFam" id="3.30.1520.10:FF:000021">
    <property type="entry name" value="Phospholipase"/>
    <property type="match status" value="1"/>
</dbReference>
<evidence type="ECO:0000256" key="7">
    <source>
        <dbReference type="ARBA" id="ARBA00037868"/>
    </source>
</evidence>
<dbReference type="InterPro" id="IPR036871">
    <property type="entry name" value="PX_dom_sf"/>
</dbReference>
<evidence type="ECO:0000256" key="3">
    <source>
        <dbReference type="ARBA" id="ARBA00022801"/>
    </source>
</evidence>
<protein>
    <recommendedName>
        <fullName evidence="8">Phospholipase</fullName>
        <ecNumber evidence="8">3.1.4.4</ecNumber>
    </recommendedName>
</protein>
<dbReference type="Gene3D" id="3.30.1520.10">
    <property type="entry name" value="Phox-like domain"/>
    <property type="match status" value="1"/>
</dbReference>
<dbReference type="GO" id="GO:0004630">
    <property type="term" value="F:phospholipase D activity"/>
    <property type="evidence" value="ECO:0007669"/>
    <property type="project" value="UniProtKB-UniRule"/>
</dbReference>
<evidence type="ECO:0000259" key="10">
    <source>
        <dbReference type="PROSITE" id="PS50035"/>
    </source>
</evidence>
<dbReference type="GO" id="GO:0060627">
    <property type="term" value="P:regulation of vesicle-mediated transport"/>
    <property type="evidence" value="ECO:0007669"/>
    <property type="project" value="TreeGrafter"/>
</dbReference>
<dbReference type="SUPFAM" id="SSF56024">
    <property type="entry name" value="Phospholipase D/nuclease"/>
    <property type="match status" value="2"/>
</dbReference>
<feature type="compositionally biased region" description="Polar residues" evidence="9">
    <location>
        <begin position="519"/>
        <end position="542"/>
    </location>
</feature>
<dbReference type="GO" id="GO:0035556">
    <property type="term" value="P:intracellular signal transduction"/>
    <property type="evidence" value="ECO:0007669"/>
    <property type="project" value="InterPro"/>
</dbReference>
<dbReference type="Pfam" id="PF00787">
    <property type="entry name" value="PX"/>
    <property type="match status" value="1"/>
</dbReference>
<dbReference type="FunFam" id="3.30.870.10:FF:000005">
    <property type="entry name" value="Phospholipase"/>
    <property type="match status" value="1"/>
</dbReference>
<sequence length="953" mass="109840">MLRQQEPTVSTLHLVANDMTDIMENLDTRELDMGDGEEEFDSQDPNSSENRIPFSAVYKTVGFKETGARVFLTALPITAKILEVERFTSSQDRFNITYQRSVSKVLPAVFKIEMRHGNFTWLIKRKEKHFMELHRELRTYKTLLRIPLPSRSHAERRHTINRNLERNMPSLPRGGGEELAREEQVSSRKRQLEDYLNKLLKMPMYRNYHATMEFIDVSQLSFIHDLGPKGLEGMVLKRSGGHRIPGLNCCGHSKMCYRWSKRWMVVKDSFLVLMKPDSGAISFVLLVDKVFDIKMETKDTETKHGVRIDCLSRTLVLKFTSYRHARWWGQAVEDFVRKYGSNFLKDHRFGSFANEQKNIPSKWYVNGKQYMEDVANALEEAEEEIFITDWWLSPEIFLKRPVVEGNRWRLDSILKRQAQKGVRIFVMLYKEVELALGINSEYSKRTLLQLHPNIKVMRHPDHVSSSVYLWAHHEKIVVIDQSVAFVGGIDLAYGRWDDVEHRLTDIGSVTRTLPVSAEITSEGSPAMASQSNGSSTEHTNGKSLPVDTVDQPKLKGQGKTKKTRFSIRRHLQKHGLAPADSVSSVESSEEKTEAAQDLQADVIGLMGNTRFWHGKDYCNFVHKDWVQLDKPFDDFIDRHITPRMPWHDIASVVHGKAARDVARHFIQRWNFTKIMKPKYRSLSYPYLLPKSHTTANEIKYQVPGCTQTNVQVLRSASDWSAGIKYHEESIHTAYVNAIENSEHYIYIENQFFISCADNKVVHNKIGDAIAKRIIKAYRDGKKYRVYVVTPLLPGFEGNINTGGGSAIQAVMHFNYRTMNRGDCSIISQLKREMGDQWMNYISFGGLRTHAELEGKLVTELIYVHSKMLIADDNTVIIGSANINDRSMLGKRDSEVAVIFEDIHTVKSVMDGQEYQAGRFGLSLRLECFRFRTHSSLFLNINKQIRFKDVFYFL</sequence>
<dbReference type="Pfam" id="PF13091">
    <property type="entry name" value="PLDc_2"/>
    <property type="match status" value="1"/>
</dbReference>
<dbReference type="InterPro" id="IPR016555">
    <property type="entry name" value="PLipase_D_euk"/>
</dbReference>
<keyword evidence="12" id="KW-1185">Reference proteome</keyword>
<dbReference type="FunFam" id="3.30.870.10:FF:000009">
    <property type="entry name" value="Phospholipase"/>
    <property type="match status" value="1"/>
</dbReference>
<dbReference type="CDD" id="cd01254">
    <property type="entry name" value="PH_PLD"/>
    <property type="match status" value="1"/>
</dbReference>
<evidence type="ECO:0000256" key="8">
    <source>
        <dbReference type="PIRNR" id="PIRNR009376"/>
    </source>
</evidence>
<gene>
    <name evidence="13 14" type="primary">LOC113042490</name>
</gene>
<dbReference type="RefSeq" id="XP_026057167.1">
    <property type="nucleotide sequence ID" value="XM_026201382.1"/>
</dbReference>
<organism evidence="12 13">
    <name type="scientific">Carassius auratus</name>
    <name type="common">Goldfish</name>
    <dbReference type="NCBI Taxonomy" id="7957"/>
    <lineage>
        <taxon>Eukaryota</taxon>
        <taxon>Metazoa</taxon>
        <taxon>Chordata</taxon>
        <taxon>Craniata</taxon>
        <taxon>Vertebrata</taxon>
        <taxon>Euteleostomi</taxon>
        <taxon>Actinopterygii</taxon>
        <taxon>Neopterygii</taxon>
        <taxon>Teleostei</taxon>
        <taxon>Ostariophysi</taxon>
        <taxon>Cypriniformes</taxon>
        <taxon>Cyprinidae</taxon>
        <taxon>Cyprininae</taxon>
        <taxon>Carassius</taxon>
    </lineage>
</organism>
<dbReference type="KEGG" id="caua:113042490"/>
<dbReference type="GO" id="GO:0009395">
    <property type="term" value="P:phospholipid catabolic process"/>
    <property type="evidence" value="ECO:0007669"/>
    <property type="project" value="TreeGrafter"/>
</dbReference>
<feature type="region of interest" description="Disordered" evidence="9">
    <location>
        <begin position="519"/>
        <end position="593"/>
    </location>
</feature>
<evidence type="ECO:0000313" key="13">
    <source>
        <dbReference type="RefSeq" id="XP_026057167.1"/>
    </source>
</evidence>
<keyword evidence="6" id="KW-0449">Lipoprotein</keyword>
<dbReference type="GeneTree" id="ENSGT00940000155015"/>
<dbReference type="GO" id="GO:0012505">
    <property type="term" value="C:endomembrane system"/>
    <property type="evidence" value="ECO:0007669"/>
    <property type="project" value="UniProtKB-SubCell"/>
</dbReference>
<dbReference type="InterPro" id="IPR025202">
    <property type="entry name" value="PLD-like_dom"/>
</dbReference>
<dbReference type="GO" id="GO:0032534">
    <property type="term" value="P:regulation of microvillus assembly"/>
    <property type="evidence" value="ECO:0007669"/>
    <property type="project" value="TreeGrafter"/>
</dbReference>
<proteinExistence type="inferred from homology"/>
<dbReference type="SUPFAM" id="SSF64268">
    <property type="entry name" value="PX domain"/>
    <property type="match status" value="1"/>
</dbReference>
<comment type="subcellular location">
    <subcellularLocation>
        <location evidence="7">Endomembrane system</location>
        <topology evidence="7">Lipid-anchor</topology>
    </subcellularLocation>
</comment>
<evidence type="ECO:0000259" key="11">
    <source>
        <dbReference type="PROSITE" id="PS50195"/>
    </source>
</evidence>
<comment type="similarity">
    <text evidence="1 8">Belongs to the phospholipase D family.</text>
</comment>
<evidence type="ECO:0000313" key="14">
    <source>
        <dbReference type="RefSeq" id="XP_026057168.1"/>
    </source>
</evidence>
<evidence type="ECO:0000256" key="5">
    <source>
        <dbReference type="ARBA" id="ARBA00023098"/>
    </source>
</evidence>
<evidence type="ECO:0000313" key="12">
    <source>
        <dbReference type="Proteomes" id="UP000515129"/>
    </source>
</evidence>
<feature type="domain" description="PLD phosphodiesterase" evidence="10">
    <location>
        <begin position="859"/>
        <end position="886"/>
    </location>
</feature>
<dbReference type="InterPro" id="IPR001736">
    <property type="entry name" value="PLipase_D/transphosphatidylase"/>
</dbReference>
<keyword evidence="5" id="KW-0443">Lipid metabolism</keyword>
<evidence type="ECO:0000256" key="6">
    <source>
        <dbReference type="ARBA" id="ARBA00023288"/>
    </source>
</evidence>
<dbReference type="InterPro" id="IPR001683">
    <property type="entry name" value="PX_dom"/>
</dbReference>
<dbReference type="OrthoDB" id="14911at2759"/>
<feature type="domain" description="PLD phosphodiesterase" evidence="10">
    <location>
        <begin position="468"/>
        <end position="495"/>
    </location>
</feature>
<dbReference type="PROSITE" id="PS50035">
    <property type="entry name" value="PLD"/>
    <property type="match status" value="2"/>
</dbReference>
<dbReference type="PIRSF" id="PIRSF009376">
    <property type="entry name" value="Phospholipase_D_euk"/>
    <property type="match status" value="1"/>
</dbReference>
<keyword evidence="4 8" id="KW-0442">Lipid degradation</keyword>
<feature type="compositionally biased region" description="Basic residues" evidence="9">
    <location>
        <begin position="556"/>
        <end position="573"/>
    </location>
</feature>
<evidence type="ECO:0000256" key="9">
    <source>
        <dbReference type="SAM" id="MobiDB-lite"/>
    </source>
</evidence>
<dbReference type="SMART" id="SM00155">
    <property type="entry name" value="PLDc"/>
    <property type="match status" value="2"/>
</dbReference>
<dbReference type="Gene3D" id="3.30.870.10">
    <property type="entry name" value="Endonuclease Chain A"/>
    <property type="match status" value="3"/>
</dbReference>
<dbReference type="SMART" id="SM00312">
    <property type="entry name" value="PX"/>
    <property type="match status" value="1"/>
</dbReference>
<dbReference type="Gene3D" id="2.30.29.30">
    <property type="entry name" value="Pleckstrin-homology domain (PH domain)/Phosphotyrosine-binding domain (PTB)"/>
    <property type="match status" value="1"/>
</dbReference>
<dbReference type="SMART" id="SM00233">
    <property type="entry name" value="PH"/>
    <property type="match status" value="1"/>
</dbReference>
<dbReference type="PROSITE" id="PS50195">
    <property type="entry name" value="PX"/>
    <property type="match status" value="1"/>
</dbReference>
<evidence type="ECO:0000256" key="4">
    <source>
        <dbReference type="ARBA" id="ARBA00022963"/>
    </source>
</evidence>
<dbReference type="GO" id="GO:0006654">
    <property type="term" value="P:phosphatidic acid biosynthetic process"/>
    <property type="evidence" value="ECO:0007669"/>
    <property type="project" value="InterPro"/>
</dbReference>
<evidence type="ECO:0000256" key="1">
    <source>
        <dbReference type="ARBA" id="ARBA00008664"/>
    </source>
</evidence>
<dbReference type="InterPro" id="IPR001849">
    <property type="entry name" value="PH_domain"/>
</dbReference>
<keyword evidence="2" id="KW-0677">Repeat</keyword>
<dbReference type="Pfam" id="PF00169">
    <property type="entry name" value="PH"/>
    <property type="match status" value="1"/>
</dbReference>
<dbReference type="PANTHER" id="PTHR18896">
    <property type="entry name" value="PHOSPHOLIPASE D"/>
    <property type="match status" value="1"/>
</dbReference>
<reference evidence="13 14" key="1">
    <citation type="submission" date="2025-04" db="UniProtKB">
        <authorList>
            <consortium name="RefSeq"/>
        </authorList>
    </citation>
    <scope>IDENTIFICATION</scope>
    <source>
        <strain evidence="13 14">Wakin</strain>
        <tissue evidence="13 14">Muscle</tissue>
    </source>
</reference>
<dbReference type="InterPro" id="IPR015679">
    <property type="entry name" value="PLipase_D_fam"/>
</dbReference>
<dbReference type="EC" id="3.1.4.4" evidence="8"/>
<comment type="catalytic activity">
    <reaction evidence="8">
        <text>a 1,2-diacyl-sn-glycero-3-phosphocholine + H2O = a 1,2-diacyl-sn-glycero-3-phosphate + choline + H(+)</text>
        <dbReference type="Rhea" id="RHEA:14445"/>
        <dbReference type="ChEBI" id="CHEBI:15354"/>
        <dbReference type="ChEBI" id="CHEBI:15377"/>
        <dbReference type="ChEBI" id="CHEBI:15378"/>
        <dbReference type="ChEBI" id="CHEBI:57643"/>
        <dbReference type="ChEBI" id="CHEBI:58608"/>
        <dbReference type="EC" id="3.1.4.4"/>
    </reaction>
</comment>
<dbReference type="SUPFAM" id="SSF50729">
    <property type="entry name" value="PH domain-like"/>
    <property type="match status" value="1"/>
</dbReference>
<dbReference type="PANTHER" id="PTHR18896:SF57">
    <property type="entry name" value="PHOSPHOLIPASE D1"/>
    <property type="match status" value="1"/>
</dbReference>
<dbReference type="Pfam" id="PF00614">
    <property type="entry name" value="PLDc"/>
    <property type="match status" value="1"/>
</dbReference>
<dbReference type="AlphaFoldDB" id="A0A6P6JF40"/>
<dbReference type="InterPro" id="IPR011993">
    <property type="entry name" value="PH-like_dom_sf"/>
</dbReference>
<dbReference type="GeneID" id="113042490"/>
<keyword evidence="3 8" id="KW-0378">Hydrolase</keyword>
<feature type="domain" description="PX" evidence="11">
    <location>
        <begin position="88"/>
        <end position="221"/>
    </location>
</feature>
<dbReference type="GO" id="GO:0035091">
    <property type="term" value="F:phosphatidylinositol binding"/>
    <property type="evidence" value="ECO:0007669"/>
    <property type="project" value="InterPro"/>
</dbReference>
<name>A0A6P6JF40_CARAU</name>
<dbReference type="Proteomes" id="UP000515129">
    <property type="component" value="Chromosome 24"/>
</dbReference>
<accession>A0A6P6JF40</accession>
<evidence type="ECO:0000256" key="2">
    <source>
        <dbReference type="ARBA" id="ARBA00022737"/>
    </source>
</evidence>